<comment type="caution">
    <text evidence="2">The sequence shown here is derived from an EMBL/GenBank/DDBJ whole genome shotgun (WGS) entry which is preliminary data.</text>
</comment>
<keyword evidence="1" id="KW-0472">Membrane</keyword>
<name>A0ABV7AJC3_9RHOB</name>
<sequence length="110" mass="11394">MSALQQSLAFLVELAALAAFGRWGWMRFDSLVPRFLAAALCVAVIAILWARFAAPSAPGRLRMPALLLFKIAIFASAAGALLSTGDRSLAAALAVVAAVQLALAVALEAV</sequence>
<proteinExistence type="predicted"/>
<keyword evidence="1" id="KW-1133">Transmembrane helix</keyword>
<dbReference type="RefSeq" id="WP_377834205.1">
    <property type="nucleotide sequence ID" value="NZ_JBHRSK010000013.1"/>
</dbReference>
<feature type="transmembrane region" description="Helical" evidence="1">
    <location>
        <begin position="89"/>
        <end position="107"/>
    </location>
</feature>
<evidence type="ECO:0000313" key="2">
    <source>
        <dbReference type="EMBL" id="MFC2969496.1"/>
    </source>
</evidence>
<keyword evidence="1" id="KW-0812">Transmembrane</keyword>
<evidence type="ECO:0000313" key="3">
    <source>
        <dbReference type="Proteomes" id="UP001595443"/>
    </source>
</evidence>
<feature type="transmembrane region" description="Helical" evidence="1">
    <location>
        <begin position="31"/>
        <end position="53"/>
    </location>
</feature>
<dbReference type="Proteomes" id="UP001595443">
    <property type="component" value="Unassembled WGS sequence"/>
</dbReference>
<dbReference type="EMBL" id="JBHRSK010000013">
    <property type="protein sequence ID" value="MFC2969496.1"/>
    <property type="molecule type" value="Genomic_DNA"/>
</dbReference>
<organism evidence="2 3">
    <name type="scientific">Acidimangrovimonas pyrenivorans</name>
    <dbReference type="NCBI Taxonomy" id="2030798"/>
    <lineage>
        <taxon>Bacteria</taxon>
        <taxon>Pseudomonadati</taxon>
        <taxon>Pseudomonadota</taxon>
        <taxon>Alphaproteobacteria</taxon>
        <taxon>Rhodobacterales</taxon>
        <taxon>Paracoccaceae</taxon>
        <taxon>Acidimangrovimonas</taxon>
    </lineage>
</organism>
<gene>
    <name evidence="2" type="ORF">ACFOES_15450</name>
</gene>
<feature type="transmembrane region" description="Helical" evidence="1">
    <location>
        <begin position="65"/>
        <end position="83"/>
    </location>
</feature>
<dbReference type="InterPro" id="IPR021214">
    <property type="entry name" value="DUF2568"/>
</dbReference>
<protein>
    <submittedName>
        <fullName evidence="2">YrdB family protein</fullName>
    </submittedName>
</protein>
<reference evidence="3" key="1">
    <citation type="journal article" date="2019" name="Int. J. Syst. Evol. Microbiol.">
        <title>The Global Catalogue of Microorganisms (GCM) 10K type strain sequencing project: providing services to taxonomists for standard genome sequencing and annotation.</title>
        <authorList>
            <consortium name="The Broad Institute Genomics Platform"/>
            <consortium name="The Broad Institute Genome Sequencing Center for Infectious Disease"/>
            <person name="Wu L."/>
            <person name="Ma J."/>
        </authorList>
    </citation>
    <scope>NUCLEOTIDE SEQUENCE [LARGE SCALE GENOMIC DNA]</scope>
    <source>
        <strain evidence="3">KCTC 62192</strain>
    </source>
</reference>
<keyword evidence="3" id="KW-1185">Reference proteome</keyword>
<feature type="transmembrane region" description="Helical" evidence="1">
    <location>
        <begin position="7"/>
        <end position="25"/>
    </location>
</feature>
<evidence type="ECO:0000256" key="1">
    <source>
        <dbReference type="SAM" id="Phobius"/>
    </source>
</evidence>
<dbReference type="Pfam" id="PF10823">
    <property type="entry name" value="DUF2568"/>
    <property type="match status" value="1"/>
</dbReference>
<accession>A0ABV7AJC3</accession>